<keyword evidence="3 9" id="KW-0963">Cytoplasm</keyword>
<comment type="subcellular location">
    <subcellularLocation>
        <location evidence="1 9">Cytoplasm</location>
    </subcellularLocation>
</comment>
<sequence>MKFTILQQDLIPALSAVSRCCGVRSQLPVLGNILLQTEAGKLKLAATNLEIGVVKFIKAEIEEEGEVTVPAKILVEVVSNLVGEKIDFTSSLDQLQISTTTFSSQINGIPASEFPAIPLTGKEAVVVDPQVLLKSLPQVTFSAAIDDGRPVLTGILTEIKEKKLQLVATDGYRLAHKVVNTQEDTNFKALIPRRTFEEVMRLISEENVDGIKISISDDQNQMIFSFGNTQLSSRLIEGQFPAWEKIIPSETKARVIIERGEFLKAVKLASVFAKTEANILKVKNLPTKLVLTSEAKELGSQKKDVEAKSEGEEIQIAFNTKFLQEALSAFNTSQVMLELSGNLSAAIIKPMGEEGLQYIIMPVNLS</sequence>
<keyword evidence="6 9" id="KW-0235">DNA replication</keyword>
<dbReference type="GO" id="GO:0003677">
    <property type="term" value="F:DNA binding"/>
    <property type="evidence" value="ECO:0007669"/>
    <property type="project" value="UniProtKB-UniRule"/>
</dbReference>
<comment type="caution">
    <text evidence="13">The sequence shown here is derived from an EMBL/GenBank/DDBJ whole genome shotgun (WGS) entry which is preliminary data.</text>
</comment>
<comment type="subunit">
    <text evidence="9">Forms a ring-shaped head-to-tail homodimer around DNA.</text>
</comment>
<proteinExistence type="inferred from homology"/>
<dbReference type="EMBL" id="LCAB01000009">
    <property type="protein sequence ID" value="KKR82764.1"/>
    <property type="molecule type" value="Genomic_DNA"/>
</dbReference>
<dbReference type="PANTHER" id="PTHR30478:SF0">
    <property type="entry name" value="BETA SLIDING CLAMP"/>
    <property type="match status" value="1"/>
</dbReference>
<evidence type="ECO:0000259" key="10">
    <source>
        <dbReference type="Pfam" id="PF00712"/>
    </source>
</evidence>
<dbReference type="Gene3D" id="3.10.150.10">
    <property type="entry name" value="DNA Polymerase III, subunit A, domain 2"/>
    <property type="match status" value="1"/>
</dbReference>
<evidence type="ECO:0000256" key="3">
    <source>
        <dbReference type="ARBA" id="ARBA00022490"/>
    </source>
</evidence>
<evidence type="ECO:0000313" key="14">
    <source>
        <dbReference type="Proteomes" id="UP000034601"/>
    </source>
</evidence>
<dbReference type="Pfam" id="PF00712">
    <property type="entry name" value="DNA_pol3_beta"/>
    <property type="match status" value="1"/>
</dbReference>
<evidence type="ECO:0000313" key="13">
    <source>
        <dbReference type="EMBL" id="KKR82764.1"/>
    </source>
</evidence>
<feature type="domain" description="DNA polymerase III beta sliding clamp central" evidence="11">
    <location>
        <begin position="128"/>
        <end position="241"/>
    </location>
</feature>
<dbReference type="InterPro" id="IPR022634">
    <property type="entry name" value="DNA_polIII_beta_N"/>
</dbReference>
<evidence type="ECO:0000256" key="9">
    <source>
        <dbReference type="PIRNR" id="PIRNR000804"/>
    </source>
</evidence>
<dbReference type="AlphaFoldDB" id="A0A0G0U0X0"/>
<keyword evidence="7 9" id="KW-0239">DNA-directed DNA polymerase</keyword>
<dbReference type="CDD" id="cd00140">
    <property type="entry name" value="beta_clamp"/>
    <property type="match status" value="1"/>
</dbReference>
<dbReference type="Pfam" id="PF02767">
    <property type="entry name" value="DNA_pol3_beta_2"/>
    <property type="match status" value="1"/>
</dbReference>
<feature type="domain" description="DNA polymerase III beta sliding clamp C-terminal" evidence="12">
    <location>
        <begin position="245"/>
        <end position="363"/>
    </location>
</feature>
<evidence type="ECO:0000256" key="8">
    <source>
        <dbReference type="ARBA" id="ARBA00023125"/>
    </source>
</evidence>
<name>A0A0G0U0X0_9BACT</name>
<dbReference type="GO" id="GO:0006271">
    <property type="term" value="P:DNA strand elongation involved in DNA replication"/>
    <property type="evidence" value="ECO:0007669"/>
    <property type="project" value="TreeGrafter"/>
</dbReference>
<dbReference type="PANTHER" id="PTHR30478">
    <property type="entry name" value="DNA POLYMERASE III SUBUNIT BETA"/>
    <property type="match status" value="1"/>
</dbReference>
<evidence type="ECO:0000259" key="11">
    <source>
        <dbReference type="Pfam" id="PF02767"/>
    </source>
</evidence>
<dbReference type="GO" id="GO:0005737">
    <property type="term" value="C:cytoplasm"/>
    <property type="evidence" value="ECO:0007669"/>
    <property type="project" value="UniProtKB-SubCell"/>
</dbReference>
<comment type="function">
    <text evidence="9">Confers DNA tethering and processivity to DNA polymerases and other proteins. Acts as a clamp, forming a ring around DNA (a reaction catalyzed by the clamp-loading complex) which diffuses in an ATP-independent manner freely and bidirectionally along dsDNA. Initially characterized for its ability to contact the catalytic subunit of DNA polymerase III (Pol III), a complex, multichain enzyme responsible for most of the replicative synthesis in bacteria; Pol III exhibits 3'-5' exonuclease proofreading activity. The beta chain is required for initiation of replication as well as for processivity of DNA replication.</text>
</comment>
<evidence type="ECO:0000256" key="1">
    <source>
        <dbReference type="ARBA" id="ARBA00004496"/>
    </source>
</evidence>
<keyword evidence="8" id="KW-0238">DNA-binding</keyword>
<organism evidence="13 14">
    <name type="scientific">Candidatus Daviesbacteria bacterium GW2011_GWA2_40_9</name>
    <dbReference type="NCBI Taxonomy" id="1618424"/>
    <lineage>
        <taxon>Bacteria</taxon>
        <taxon>Candidatus Daviesiibacteriota</taxon>
    </lineage>
</organism>
<gene>
    <name evidence="13" type="ORF">UU29_C0009G0035</name>
</gene>
<dbReference type="InterPro" id="IPR022635">
    <property type="entry name" value="DNA_polIII_beta_C"/>
</dbReference>
<dbReference type="InterPro" id="IPR001001">
    <property type="entry name" value="DNA_polIII_beta"/>
</dbReference>
<dbReference type="SUPFAM" id="SSF55979">
    <property type="entry name" value="DNA clamp"/>
    <property type="match status" value="3"/>
</dbReference>
<keyword evidence="5 9" id="KW-0548">Nucleotidyltransferase</keyword>
<dbReference type="InterPro" id="IPR022637">
    <property type="entry name" value="DNA_polIII_beta_cen"/>
</dbReference>
<reference evidence="13 14" key="1">
    <citation type="journal article" date="2015" name="Nature">
        <title>rRNA introns, odd ribosomes, and small enigmatic genomes across a large radiation of phyla.</title>
        <authorList>
            <person name="Brown C.T."/>
            <person name="Hug L.A."/>
            <person name="Thomas B.C."/>
            <person name="Sharon I."/>
            <person name="Castelle C.J."/>
            <person name="Singh A."/>
            <person name="Wilkins M.J."/>
            <person name="Williams K.H."/>
            <person name="Banfield J.F."/>
        </authorList>
    </citation>
    <scope>NUCLEOTIDE SEQUENCE [LARGE SCALE GENOMIC DNA]</scope>
</reference>
<comment type="similarity">
    <text evidence="2 9">Belongs to the beta sliding clamp family.</text>
</comment>
<dbReference type="GO" id="GO:0009360">
    <property type="term" value="C:DNA polymerase III complex"/>
    <property type="evidence" value="ECO:0007669"/>
    <property type="project" value="InterPro"/>
</dbReference>
<dbReference type="Proteomes" id="UP000034601">
    <property type="component" value="Unassembled WGS sequence"/>
</dbReference>
<evidence type="ECO:0000256" key="7">
    <source>
        <dbReference type="ARBA" id="ARBA00022932"/>
    </source>
</evidence>
<evidence type="ECO:0000256" key="4">
    <source>
        <dbReference type="ARBA" id="ARBA00022679"/>
    </source>
</evidence>
<accession>A0A0G0U0X0</accession>
<evidence type="ECO:0000256" key="6">
    <source>
        <dbReference type="ARBA" id="ARBA00022705"/>
    </source>
</evidence>
<dbReference type="NCBIfam" id="TIGR00663">
    <property type="entry name" value="dnan"/>
    <property type="match status" value="1"/>
</dbReference>
<dbReference type="PIRSF" id="PIRSF000804">
    <property type="entry name" value="DNA_pol_III_b"/>
    <property type="match status" value="1"/>
</dbReference>
<evidence type="ECO:0000256" key="5">
    <source>
        <dbReference type="ARBA" id="ARBA00022695"/>
    </source>
</evidence>
<dbReference type="Gene3D" id="3.70.10.10">
    <property type="match status" value="1"/>
</dbReference>
<evidence type="ECO:0000259" key="12">
    <source>
        <dbReference type="Pfam" id="PF02768"/>
    </source>
</evidence>
<protein>
    <recommendedName>
        <fullName evidence="9">Beta sliding clamp</fullName>
    </recommendedName>
</protein>
<dbReference type="InterPro" id="IPR046938">
    <property type="entry name" value="DNA_clamp_sf"/>
</dbReference>
<dbReference type="GO" id="GO:0008408">
    <property type="term" value="F:3'-5' exonuclease activity"/>
    <property type="evidence" value="ECO:0007669"/>
    <property type="project" value="InterPro"/>
</dbReference>
<feature type="domain" description="DNA polymerase III beta sliding clamp N-terminal" evidence="10">
    <location>
        <begin position="1"/>
        <end position="118"/>
    </location>
</feature>
<evidence type="ECO:0000256" key="2">
    <source>
        <dbReference type="ARBA" id="ARBA00010752"/>
    </source>
</evidence>
<keyword evidence="4 9" id="KW-0808">Transferase</keyword>
<dbReference type="Pfam" id="PF02768">
    <property type="entry name" value="DNA_pol3_beta_3"/>
    <property type="match status" value="1"/>
</dbReference>
<dbReference type="GO" id="GO:0003887">
    <property type="term" value="F:DNA-directed DNA polymerase activity"/>
    <property type="evidence" value="ECO:0007669"/>
    <property type="project" value="UniProtKB-UniRule"/>
</dbReference>
<dbReference type="SMART" id="SM00480">
    <property type="entry name" value="POL3Bc"/>
    <property type="match status" value="1"/>
</dbReference>